<reference evidence="1 2" key="1">
    <citation type="submission" date="2009-01" db="EMBL/GenBank/DDBJ databases">
        <title>Complete sequence of chromosome of Methylobacterium nodulans ORS 2060.</title>
        <authorList>
            <consortium name="US DOE Joint Genome Institute"/>
            <person name="Lucas S."/>
            <person name="Copeland A."/>
            <person name="Lapidus A."/>
            <person name="Glavina del Rio T."/>
            <person name="Dalin E."/>
            <person name="Tice H."/>
            <person name="Bruce D."/>
            <person name="Goodwin L."/>
            <person name="Pitluck S."/>
            <person name="Sims D."/>
            <person name="Brettin T."/>
            <person name="Detter J.C."/>
            <person name="Han C."/>
            <person name="Larimer F."/>
            <person name="Land M."/>
            <person name="Hauser L."/>
            <person name="Kyrpides N."/>
            <person name="Ivanova N."/>
            <person name="Marx C.J."/>
            <person name="Richardson P."/>
        </authorList>
    </citation>
    <scope>NUCLEOTIDE SEQUENCE [LARGE SCALE GENOMIC DNA]</scope>
    <source>
        <strain evidence="2">LMG 21967 / CNCM I-2342 / ORS 2060</strain>
    </source>
</reference>
<keyword evidence="2" id="KW-1185">Reference proteome</keyword>
<proteinExistence type="predicted"/>
<dbReference type="Proteomes" id="UP000008207">
    <property type="component" value="Chromosome"/>
</dbReference>
<gene>
    <name evidence="1" type="ordered locus">Mnod_0612</name>
</gene>
<organism evidence="1 2">
    <name type="scientific">Methylobacterium nodulans (strain LMG 21967 / CNCM I-2342 / ORS 2060)</name>
    <dbReference type="NCBI Taxonomy" id="460265"/>
    <lineage>
        <taxon>Bacteria</taxon>
        <taxon>Pseudomonadati</taxon>
        <taxon>Pseudomonadota</taxon>
        <taxon>Alphaproteobacteria</taxon>
        <taxon>Hyphomicrobiales</taxon>
        <taxon>Methylobacteriaceae</taxon>
        <taxon>Methylobacterium</taxon>
    </lineage>
</organism>
<accession>B8IDS6</accession>
<dbReference type="EMBL" id="CP001349">
    <property type="protein sequence ID" value="ACL55648.1"/>
    <property type="molecule type" value="Genomic_DNA"/>
</dbReference>
<dbReference type="RefSeq" id="WP_015927357.1">
    <property type="nucleotide sequence ID" value="NC_011894.1"/>
</dbReference>
<evidence type="ECO:0000313" key="1">
    <source>
        <dbReference type="EMBL" id="ACL55648.1"/>
    </source>
</evidence>
<dbReference type="STRING" id="460265.Mnod_0612"/>
<dbReference type="AlphaFoldDB" id="B8IDS6"/>
<protein>
    <submittedName>
        <fullName evidence="1">Uncharacterized protein</fullName>
    </submittedName>
</protein>
<dbReference type="OrthoDB" id="9885001at2"/>
<name>B8IDS6_METNO</name>
<dbReference type="KEGG" id="mno:Mnod_0612"/>
<sequence length="193" mass="20057">MALFAPPVPTTLALDRLPAPVGCGVAVRRAGPRPGAGEGTRATAPAPAFSAVLPGLGPLARQAIDEARMRRAGAEAVLPVGPEPAPIRIAPRRDLADALGGFTLAQLYAHALDVLRRAKITLEHAEDLASGRFEDRATRNDPTLDHATPHCIASFVAKARVDHAKAEAIVAVLERCIGREAALAAVLDGEGAR</sequence>
<evidence type="ECO:0000313" key="2">
    <source>
        <dbReference type="Proteomes" id="UP000008207"/>
    </source>
</evidence>
<dbReference type="HOGENOM" id="CLU_1407337_0_0_5"/>